<protein>
    <submittedName>
        <fullName evidence="1">Uncharacterized protein</fullName>
    </submittedName>
</protein>
<dbReference type="EMBL" id="KI669015">
    <property type="protein sequence ID" value="ETN70009.1"/>
    <property type="molecule type" value="Genomic_DNA"/>
</dbReference>
<gene>
    <name evidence="1" type="ORF">NECAME_00957</name>
</gene>
<evidence type="ECO:0000313" key="1">
    <source>
        <dbReference type="EMBL" id="ETN70009.1"/>
    </source>
</evidence>
<dbReference type="Proteomes" id="UP000053676">
    <property type="component" value="Unassembled WGS sequence"/>
</dbReference>
<accession>W2SK26</accession>
<reference evidence="2" key="1">
    <citation type="journal article" date="2014" name="Nat. Genet.">
        <title>Genome of the human hookworm Necator americanus.</title>
        <authorList>
            <person name="Tang Y.T."/>
            <person name="Gao X."/>
            <person name="Rosa B.A."/>
            <person name="Abubucker S."/>
            <person name="Hallsworth-Pepin K."/>
            <person name="Martin J."/>
            <person name="Tyagi R."/>
            <person name="Heizer E."/>
            <person name="Zhang X."/>
            <person name="Bhonagiri-Palsikar V."/>
            <person name="Minx P."/>
            <person name="Warren W.C."/>
            <person name="Wang Q."/>
            <person name="Zhan B."/>
            <person name="Hotez P.J."/>
            <person name="Sternberg P.W."/>
            <person name="Dougall A."/>
            <person name="Gaze S.T."/>
            <person name="Mulvenna J."/>
            <person name="Sotillo J."/>
            <person name="Ranganathan S."/>
            <person name="Rabelo E.M."/>
            <person name="Wilson R.K."/>
            <person name="Felgner P.L."/>
            <person name="Bethony J."/>
            <person name="Hawdon J.M."/>
            <person name="Gasser R.B."/>
            <person name="Loukas A."/>
            <person name="Mitreva M."/>
        </authorList>
    </citation>
    <scope>NUCLEOTIDE SEQUENCE [LARGE SCALE GENOMIC DNA]</scope>
</reference>
<proteinExistence type="predicted"/>
<evidence type="ECO:0000313" key="2">
    <source>
        <dbReference type="Proteomes" id="UP000053676"/>
    </source>
</evidence>
<keyword evidence="2" id="KW-1185">Reference proteome</keyword>
<dbReference type="KEGG" id="nai:NECAME_00957"/>
<organism evidence="1 2">
    <name type="scientific">Necator americanus</name>
    <name type="common">Human hookworm</name>
    <dbReference type="NCBI Taxonomy" id="51031"/>
    <lineage>
        <taxon>Eukaryota</taxon>
        <taxon>Metazoa</taxon>
        <taxon>Ecdysozoa</taxon>
        <taxon>Nematoda</taxon>
        <taxon>Chromadorea</taxon>
        <taxon>Rhabditida</taxon>
        <taxon>Rhabditina</taxon>
        <taxon>Rhabditomorpha</taxon>
        <taxon>Strongyloidea</taxon>
        <taxon>Ancylostomatidae</taxon>
        <taxon>Bunostominae</taxon>
        <taxon>Necator</taxon>
    </lineage>
</organism>
<sequence length="64" mass="7416">MSVNALPANGLCPIRMWQLNKNADIIFRPRNAVAAKCRGRLHRAKCSPFMKKKEKKEKEKDTYI</sequence>
<name>W2SK26_NECAM</name>
<dbReference type="AlphaFoldDB" id="W2SK26"/>